<proteinExistence type="predicted"/>
<dbReference type="Proteomes" id="UP001219525">
    <property type="component" value="Unassembled WGS sequence"/>
</dbReference>
<name>A0AAD6YDQ0_9AGAR</name>
<evidence type="ECO:0000313" key="3">
    <source>
        <dbReference type="Proteomes" id="UP001219525"/>
    </source>
</evidence>
<feature type="compositionally biased region" description="Polar residues" evidence="1">
    <location>
        <begin position="1"/>
        <end position="25"/>
    </location>
</feature>
<organism evidence="2 3">
    <name type="scientific">Mycena pura</name>
    <dbReference type="NCBI Taxonomy" id="153505"/>
    <lineage>
        <taxon>Eukaryota</taxon>
        <taxon>Fungi</taxon>
        <taxon>Dikarya</taxon>
        <taxon>Basidiomycota</taxon>
        <taxon>Agaricomycotina</taxon>
        <taxon>Agaricomycetes</taxon>
        <taxon>Agaricomycetidae</taxon>
        <taxon>Agaricales</taxon>
        <taxon>Marasmiineae</taxon>
        <taxon>Mycenaceae</taxon>
        <taxon>Mycena</taxon>
    </lineage>
</organism>
<keyword evidence="3" id="KW-1185">Reference proteome</keyword>
<reference evidence="2" key="1">
    <citation type="submission" date="2023-03" db="EMBL/GenBank/DDBJ databases">
        <title>Massive genome expansion in bonnet fungi (Mycena s.s.) driven by repeated elements and novel gene families across ecological guilds.</title>
        <authorList>
            <consortium name="Lawrence Berkeley National Laboratory"/>
            <person name="Harder C.B."/>
            <person name="Miyauchi S."/>
            <person name="Viragh M."/>
            <person name="Kuo A."/>
            <person name="Thoen E."/>
            <person name="Andreopoulos B."/>
            <person name="Lu D."/>
            <person name="Skrede I."/>
            <person name="Drula E."/>
            <person name="Henrissat B."/>
            <person name="Morin E."/>
            <person name="Kohler A."/>
            <person name="Barry K."/>
            <person name="LaButti K."/>
            <person name="Morin E."/>
            <person name="Salamov A."/>
            <person name="Lipzen A."/>
            <person name="Mereny Z."/>
            <person name="Hegedus B."/>
            <person name="Baldrian P."/>
            <person name="Stursova M."/>
            <person name="Weitz H."/>
            <person name="Taylor A."/>
            <person name="Grigoriev I.V."/>
            <person name="Nagy L.G."/>
            <person name="Martin F."/>
            <person name="Kauserud H."/>
        </authorList>
    </citation>
    <scope>NUCLEOTIDE SEQUENCE</scope>
    <source>
        <strain evidence="2">9144</strain>
    </source>
</reference>
<feature type="region of interest" description="Disordered" evidence="1">
    <location>
        <begin position="1"/>
        <end position="40"/>
    </location>
</feature>
<dbReference type="EMBL" id="JARJCW010000036">
    <property type="protein sequence ID" value="KAJ7207568.1"/>
    <property type="molecule type" value="Genomic_DNA"/>
</dbReference>
<accession>A0AAD6YDQ0</accession>
<comment type="caution">
    <text evidence="2">The sequence shown here is derived from an EMBL/GenBank/DDBJ whole genome shotgun (WGS) entry which is preliminary data.</text>
</comment>
<evidence type="ECO:0000256" key="1">
    <source>
        <dbReference type="SAM" id="MobiDB-lite"/>
    </source>
</evidence>
<sequence length="207" mass="23036">MSPAQSPSNESRSQTRSSDTGSGPSLRTPHPVASTSKSSSFLDGTAKANWVHIDDNMDHELSAFLMQWTQTRAHPRKLALFSVPSVSRVKENNPLEWSLFHSYVAIIHSPPPPQTGKTLWLYDSDMAEFSECDKASSFLIKPQVVLASGKVKGSQIRFARLQCSNYNAATRGISKCLYSATEFILNVVDDFEGMVNEGNFKRCRKLY</sequence>
<protein>
    <submittedName>
        <fullName evidence="2">Uncharacterized protein</fullName>
    </submittedName>
</protein>
<dbReference type="AlphaFoldDB" id="A0AAD6YDQ0"/>
<gene>
    <name evidence="2" type="ORF">GGX14DRAFT_567519</name>
</gene>
<evidence type="ECO:0000313" key="2">
    <source>
        <dbReference type="EMBL" id="KAJ7207568.1"/>
    </source>
</evidence>